<dbReference type="NCBIfam" id="NF003995">
    <property type="entry name" value="PRK05472.2-4"/>
    <property type="match status" value="1"/>
</dbReference>
<dbReference type="Proteomes" id="UP001596142">
    <property type="component" value="Unassembled WGS sequence"/>
</dbReference>
<dbReference type="InterPro" id="IPR003781">
    <property type="entry name" value="CoA-bd"/>
</dbReference>
<dbReference type="PANTHER" id="PTHR35786:SF1">
    <property type="entry name" value="REDOX-SENSING TRANSCRIPTIONAL REPRESSOR REX 1"/>
    <property type="match status" value="1"/>
</dbReference>
<evidence type="ECO:0000256" key="3">
    <source>
        <dbReference type="ARBA" id="ARBA00023015"/>
    </source>
</evidence>
<evidence type="ECO:0000256" key="2">
    <source>
        <dbReference type="ARBA" id="ARBA00022491"/>
    </source>
</evidence>
<protein>
    <recommendedName>
        <fullName evidence="7">Redox-sensing transcriptional repressor Rex</fullName>
    </recommendedName>
</protein>
<feature type="binding site" evidence="7">
    <location>
        <begin position="92"/>
        <end position="97"/>
    </location>
    <ligand>
        <name>NAD(+)</name>
        <dbReference type="ChEBI" id="CHEBI:57540"/>
    </ligand>
</feature>
<dbReference type="NCBIfam" id="NF003994">
    <property type="entry name" value="PRK05472.2-3"/>
    <property type="match status" value="1"/>
</dbReference>
<organism evidence="9 10">
    <name type="scientific">Thalassorhabdus alkalitolerans</name>
    <dbReference type="NCBI Taxonomy" id="2282697"/>
    <lineage>
        <taxon>Bacteria</taxon>
        <taxon>Bacillati</taxon>
        <taxon>Bacillota</taxon>
        <taxon>Bacilli</taxon>
        <taxon>Bacillales</taxon>
        <taxon>Bacillaceae</taxon>
        <taxon>Thalassorhabdus</taxon>
    </lineage>
</organism>
<evidence type="ECO:0000313" key="9">
    <source>
        <dbReference type="EMBL" id="MFC5713862.1"/>
    </source>
</evidence>
<gene>
    <name evidence="7" type="primary">rex</name>
    <name evidence="9" type="ORF">ACFPU1_13910</name>
</gene>
<dbReference type="Gene3D" id="1.10.10.10">
    <property type="entry name" value="Winged helix-like DNA-binding domain superfamily/Winged helix DNA-binding domain"/>
    <property type="match status" value="1"/>
</dbReference>
<dbReference type="InterPro" id="IPR036390">
    <property type="entry name" value="WH_DNA-bd_sf"/>
</dbReference>
<dbReference type="InterPro" id="IPR058203">
    <property type="entry name" value="Rex_bacilli-type"/>
</dbReference>
<evidence type="ECO:0000256" key="4">
    <source>
        <dbReference type="ARBA" id="ARBA00023027"/>
    </source>
</evidence>
<keyword evidence="2 7" id="KW-0678">Repressor</keyword>
<reference evidence="10" key="1">
    <citation type="journal article" date="2019" name="Int. J. Syst. Evol. Microbiol.">
        <title>The Global Catalogue of Microorganisms (GCM) 10K type strain sequencing project: providing services to taxonomists for standard genome sequencing and annotation.</title>
        <authorList>
            <consortium name="The Broad Institute Genomics Platform"/>
            <consortium name="The Broad Institute Genome Sequencing Center for Infectious Disease"/>
            <person name="Wu L."/>
            <person name="Ma J."/>
        </authorList>
    </citation>
    <scope>NUCLEOTIDE SEQUENCE [LARGE SCALE GENOMIC DNA]</scope>
    <source>
        <strain evidence="10">CECT 7184</strain>
    </source>
</reference>
<keyword evidence="1 7" id="KW-0963">Cytoplasm</keyword>
<dbReference type="InterPro" id="IPR009718">
    <property type="entry name" value="Rex_DNA-bd_C_dom"/>
</dbReference>
<dbReference type="RefSeq" id="WP_100397766.1">
    <property type="nucleotide sequence ID" value="NZ_JBHSOZ010000008.1"/>
</dbReference>
<dbReference type="HAMAP" id="MF_01131">
    <property type="entry name" value="Rex"/>
    <property type="match status" value="1"/>
</dbReference>
<evidence type="ECO:0000256" key="1">
    <source>
        <dbReference type="ARBA" id="ARBA00022490"/>
    </source>
</evidence>
<comment type="function">
    <text evidence="7">Modulates transcription in response to changes in cellular NADH/NAD(+) redox state.</text>
</comment>
<keyword evidence="10" id="KW-1185">Reference proteome</keyword>
<evidence type="ECO:0000256" key="7">
    <source>
        <dbReference type="HAMAP-Rule" id="MF_01131"/>
    </source>
</evidence>
<keyword evidence="6 7" id="KW-0804">Transcription</keyword>
<dbReference type="NCBIfam" id="NF003989">
    <property type="entry name" value="PRK05472.1-3"/>
    <property type="match status" value="1"/>
</dbReference>
<dbReference type="EMBL" id="JBHSOZ010000008">
    <property type="protein sequence ID" value="MFC5713862.1"/>
    <property type="molecule type" value="Genomic_DNA"/>
</dbReference>
<sequence>MNIDQHKIPQATAKRLPLYYRFLENLHTSGKQRVSSTELSEAVKVDSATIRRDFSYFGALGKKGYGYNVSYLLSFFRKTLEQDEQTNVVLIGVGNLGTALLRYNFSKNDSTKIIRAFDVNDDIIGHEISGVKIDDMKDIASIQELDATVAILTVPVAVAQKTADRIVEAGIKGIMNFTPARLTVPPHIRVHHIDLSVELQSLIYFLKNYPLEEKEEQL</sequence>
<keyword evidence="3 7" id="KW-0805">Transcription regulation</keyword>
<dbReference type="PANTHER" id="PTHR35786">
    <property type="entry name" value="REDOX-SENSING TRANSCRIPTIONAL REPRESSOR REX"/>
    <property type="match status" value="1"/>
</dbReference>
<comment type="caution">
    <text evidence="9">The sequence shown here is derived from an EMBL/GenBank/DDBJ whole genome shotgun (WGS) entry which is preliminary data.</text>
</comment>
<feature type="domain" description="CoA-binding" evidence="8">
    <location>
        <begin position="81"/>
        <end position="181"/>
    </location>
</feature>
<dbReference type="SMART" id="SM00881">
    <property type="entry name" value="CoA_binding"/>
    <property type="match status" value="1"/>
</dbReference>
<accession>A0ABW0YR74</accession>
<comment type="subcellular location">
    <subcellularLocation>
        <location evidence="7">Cytoplasm</location>
    </subcellularLocation>
</comment>
<evidence type="ECO:0000259" key="8">
    <source>
        <dbReference type="SMART" id="SM00881"/>
    </source>
</evidence>
<dbReference type="InterPro" id="IPR022876">
    <property type="entry name" value="Tscrpt_rep_Rex"/>
</dbReference>
<dbReference type="InterPro" id="IPR036291">
    <property type="entry name" value="NAD(P)-bd_dom_sf"/>
</dbReference>
<comment type="subunit">
    <text evidence="7">Homodimer.</text>
</comment>
<proteinExistence type="inferred from homology"/>
<keyword evidence="4 7" id="KW-0520">NAD</keyword>
<keyword evidence="5 7" id="KW-0238">DNA-binding</keyword>
<dbReference type="NCBIfam" id="NF003991">
    <property type="entry name" value="PRK05472.1-5"/>
    <property type="match status" value="1"/>
</dbReference>
<comment type="similarity">
    <text evidence="7">Belongs to the transcriptional regulatory Rex family.</text>
</comment>
<dbReference type="Pfam" id="PF06971">
    <property type="entry name" value="Put_DNA-bind_N"/>
    <property type="match status" value="1"/>
</dbReference>
<dbReference type="SUPFAM" id="SSF51735">
    <property type="entry name" value="NAD(P)-binding Rossmann-fold domains"/>
    <property type="match status" value="1"/>
</dbReference>
<evidence type="ECO:0000313" key="10">
    <source>
        <dbReference type="Proteomes" id="UP001596142"/>
    </source>
</evidence>
<evidence type="ECO:0000256" key="6">
    <source>
        <dbReference type="ARBA" id="ARBA00023163"/>
    </source>
</evidence>
<evidence type="ECO:0000256" key="5">
    <source>
        <dbReference type="ARBA" id="ARBA00023125"/>
    </source>
</evidence>
<name>A0ABW0YR74_9BACI</name>
<dbReference type="Gene3D" id="3.40.50.720">
    <property type="entry name" value="NAD(P)-binding Rossmann-like Domain"/>
    <property type="match status" value="1"/>
</dbReference>
<dbReference type="InterPro" id="IPR036388">
    <property type="entry name" value="WH-like_DNA-bd_sf"/>
</dbReference>
<dbReference type="SUPFAM" id="SSF46785">
    <property type="entry name" value="Winged helix' DNA-binding domain"/>
    <property type="match status" value="1"/>
</dbReference>
<feature type="DNA-binding region" description="H-T-H motif" evidence="7">
    <location>
        <begin position="18"/>
        <end position="57"/>
    </location>
</feature>
<dbReference type="NCBIfam" id="NF003996">
    <property type="entry name" value="PRK05472.2-5"/>
    <property type="match status" value="1"/>
</dbReference>
<dbReference type="Pfam" id="PF02629">
    <property type="entry name" value="CoA_binding"/>
    <property type="match status" value="1"/>
</dbReference>